<dbReference type="AlphaFoldDB" id="A0A3E1K6W9"/>
<dbReference type="EMBL" id="QUZK01000042">
    <property type="protein sequence ID" value="RFF29776.1"/>
    <property type="molecule type" value="Genomic_DNA"/>
</dbReference>
<sequence length="171" mass="18195">MLLAGGRAEAIDGAGIRSFDVESDPAGAEVITITGHHGTTPLTLDERDIYPNSYASEDMAQYGVVTLRKAGCRELNIRPGDSDIVTGLSLQLECGEQVSPDSEGRDDRAGGLAADAAAPPPSRESGSGPGGDETPASRKLEQLRFLQELLEEGLITPEEEAIIRRRILERP</sequence>
<feature type="region of interest" description="Disordered" evidence="1">
    <location>
        <begin position="95"/>
        <end position="140"/>
    </location>
</feature>
<gene>
    <name evidence="2" type="ORF">DZC52_11400</name>
</gene>
<evidence type="ECO:0000313" key="3">
    <source>
        <dbReference type="Proteomes" id="UP000260351"/>
    </source>
</evidence>
<reference evidence="2 3" key="1">
    <citation type="submission" date="2018-08" db="EMBL/GenBank/DDBJ databases">
        <title>Wenzhouxiangella salilacus sp. nov., a novel bacterium isolated from a saline lake in Xinjiang Province, China.</title>
        <authorList>
            <person name="Han S."/>
        </authorList>
    </citation>
    <scope>NUCLEOTIDE SEQUENCE [LARGE SCALE GENOMIC DNA]</scope>
    <source>
        <strain evidence="2 3">XDB06</strain>
    </source>
</reference>
<evidence type="ECO:0008006" key="4">
    <source>
        <dbReference type="Google" id="ProtNLM"/>
    </source>
</evidence>
<evidence type="ECO:0000313" key="2">
    <source>
        <dbReference type="EMBL" id="RFF29776.1"/>
    </source>
</evidence>
<dbReference type="OrthoDB" id="5801151at2"/>
<protein>
    <recommendedName>
        <fullName evidence="4">SHOCT domain-containing protein</fullName>
    </recommendedName>
</protein>
<accession>A0A3E1K6W9</accession>
<organism evidence="2 3">
    <name type="scientific">Wenzhouxiangella sediminis</name>
    <dbReference type="NCBI Taxonomy" id="1792836"/>
    <lineage>
        <taxon>Bacteria</taxon>
        <taxon>Pseudomonadati</taxon>
        <taxon>Pseudomonadota</taxon>
        <taxon>Gammaproteobacteria</taxon>
        <taxon>Chromatiales</taxon>
        <taxon>Wenzhouxiangellaceae</taxon>
        <taxon>Wenzhouxiangella</taxon>
    </lineage>
</organism>
<evidence type="ECO:0000256" key="1">
    <source>
        <dbReference type="SAM" id="MobiDB-lite"/>
    </source>
</evidence>
<keyword evidence="3" id="KW-1185">Reference proteome</keyword>
<proteinExistence type="predicted"/>
<name>A0A3E1K6W9_9GAMM</name>
<comment type="caution">
    <text evidence="2">The sequence shown here is derived from an EMBL/GenBank/DDBJ whole genome shotgun (WGS) entry which is preliminary data.</text>
</comment>
<dbReference type="Proteomes" id="UP000260351">
    <property type="component" value="Unassembled WGS sequence"/>
</dbReference>